<gene>
    <name evidence="2" type="ORF">TrST_g6268</name>
</gene>
<comment type="caution">
    <text evidence="2">The sequence shown here is derived from an EMBL/GenBank/DDBJ whole genome shotgun (WGS) entry which is preliminary data.</text>
</comment>
<dbReference type="EMBL" id="BRXY01000477">
    <property type="protein sequence ID" value="GMH96951.1"/>
    <property type="molecule type" value="Genomic_DNA"/>
</dbReference>
<accession>A0A9W7BV34</accession>
<dbReference type="Gene3D" id="3.40.50.150">
    <property type="entry name" value="Vaccinia Virus protein VP39"/>
    <property type="match status" value="1"/>
</dbReference>
<dbReference type="CDD" id="cd02440">
    <property type="entry name" value="AdoMet_MTases"/>
    <property type="match status" value="1"/>
</dbReference>
<evidence type="ECO:0000313" key="3">
    <source>
        <dbReference type="Proteomes" id="UP001165085"/>
    </source>
</evidence>
<evidence type="ECO:0008006" key="4">
    <source>
        <dbReference type="Google" id="ProtNLM"/>
    </source>
</evidence>
<dbReference type="AlphaFoldDB" id="A0A9W7BV34"/>
<evidence type="ECO:0000313" key="2">
    <source>
        <dbReference type="EMBL" id="GMH96951.1"/>
    </source>
</evidence>
<evidence type="ECO:0000256" key="1">
    <source>
        <dbReference type="SAM" id="MobiDB-lite"/>
    </source>
</evidence>
<reference evidence="3" key="1">
    <citation type="journal article" date="2023" name="Commun. Biol.">
        <title>Genome analysis of Parmales, the sister group of diatoms, reveals the evolutionary specialization of diatoms from phago-mixotrophs to photoautotrophs.</title>
        <authorList>
            <person name="Ban H."/>
            <person name="Sato S."/>
            <person name="Yoshikawa S."/>
            <person name="Yamada K."/>
            <person name="Nakamura Y."/>
            <person name="Ichinomiya M."/>
            <person name="Sato N."/>
            <person name="Blanc-Mathieu R."/>
            <person name="Endo H."/>
            <person name="Kuwata A."/>
            <person name="Ogata H."/>
        </authorList>
    </citation>
    <scope>NUCLEOTIDE SEQUENCE [LARGE SCALE GENOMIC DNA]</scope>
    <source>
        <strain evidence="3">NIES 3701</strain>
    </source>
</reference>
<name>A0A9W7BV34_9STRA</name>
<proteinExistence type="predicted"/>
<dbReference type="SUPFAM" id="SSF53335">
    <property type="entry name" value="S-adenosyl-L-methionine-dependent methyltransferases"/>
    <property type="match status" value="1"/>
</dbReference>
<organism evidence="2 3">
    <name type="scientific">Triparma strigata</name>
    <dbReference type="NCBI Taxonomy" id="1606541"/>
    <lineage>
        <taxon>Eukaryota</taxon>
        <taxon>Sar</taxon>
        <taxon>Stramenopiles</taxon>
        <taxon>Ochrophyta</taxon>
        <taxon>Bolidophyceae</taxon>
        <taxon>Parmales</taxon>
        <taxon>Triparmaceae</taxon>
        <taxon>Triparma</taxon>
    </lineage>
</organism>
<sequence>MTSAGAPFITPALEPALEPTPDDTTAGTFKSAGLALKEDSTSFTASRDTNISPGEAYSTISSPLIKSSVSSIKQSGRSPSCVDFGAGAGVSTQILWDLGIKSIDAVDWSSSAWMKYVSELGVPNALVKFYEMDDSRFLSLHPDNRYDFIVFNFAVNESKAKLYAKKYLLQSPTSLLLAPINTNEDYWLKQNYVLMDFSGKIIKSEAEVGAWSVQFQPDVTEPTCSGIWCPPFNTFVPNKNQLK</sequence>
<dbReference type="InterPro" id="IPR029063">
    <property type="entry name" value="SAM-dependent_MTases_sf"/>
</dbReference>
<keyword evidence="3" id="KW-1185">Reference proteome</keyword>
<dbReference type="Proteomes" id="UP001165085">
    <property type="component" value="Unassembled WGS sequence"/>
</dbReference>
<dbReference type="OrthoDB" id="41797at2759"/>
<feature type="region of interest" description="Disordered" evidence="1">
    <location>
        <begin position="1"/>
        <end position="28"/>
    </location>
</feature>
<protein>
    <recommendedName>
        <fullName evidence="4">Methyltransferase domain-containing protein</fullName>
    </recommendedName>
</protein>